<evidence type="ECO:0000313" key="1">
    <source>
        <dbReference type="EMBL" id="MVN87505.1"/>
    </source>
</evidence>
<evidence type="ECO:0000313" key="2">
    <source>
        <dbReference type="Proteomes" id="UP000483286"/>
    </source>
</evidence>
<reference evidence="1 2" key="1">
    <citation type="submission" date="2019-12" db="EMBL/GenBank/DDBJ databases">
        <title>Deinococcus sp. HMF7620 Genome sequencing and assembly.</title>
        <authorList>
            <person name="Kang H."/>
            <person name="Kim H."/>
            <person name="Joh K."/>
        </authorList>
    </citation>
    <scope>NUCLEOTIDE SEQUENCE [LARGE SCALE GENOMIC DNA]</scope>
    <source>
        <strain evidence="1 2">HMF7620</strain>
    </source>
</reference>
<name>A0A7C9M6X8_9DEIO</name>
<dbReference type="Proteomes" id="UP000483286">
    <property type="component" value="Unassembled WGS sequence"/>
</dbReference>
<gene>
    <name evidence="1" type="ORF">GO986_12090</name>
</gene>
<dbReference type="RefSeq" id="WP_157459560.1">
    <property type="nucleotide sequence ID" value="NZ_WQLB01000015.1"/>
</dbReference>
<dbReference type="EMBL" id="WQLB01000015">
    <property type="protein sequence ID" value="MVN87505.1"/>
    <property type="molecule type" value="Genomic_DNA"/>
</dbReference>
<comment type="caution">
    <text evidence="1">The sequence shown here is derived from an EMBL/GenBank/DDBJ whole genome shotgun (WGS) entry which is preliminary data.</text>
</comment>
<sequence length="166" mass="18146">MTFTELLAAYTQAIDTMKAAIQDSPLQPVIFALNVEALRPHSAPRLHVVLDGHLPVAALLADPLFRDRLAPLLTPADVERAQLHFTADPATLATTVEVLGTDLGTASLLEPLTLDYVRARRFLAEQLAGLHPKAQHTEAEIAASSPLNRQWRPPTFVGDAIVHQRR</sequence>
<keyword evidence="2" id="KW-1185">Reference proteome</keyword>
<proteinExistence type="predicted"/>
<protein>
    <submittedName>
        <fullName evidence="1">Uncharacterized protein</fullName>
    </submittedName>
</protein>
<accession>A0A7C9M6X8</accession>
<dbReference type="AlphaFoldDB" id="A0A7C9M6X8"/>
<organism evidence="1 2">
    <name type="scientific">Deinococcus arboris</name>
    <dbReference type="NCBI Taxonomy" id="2682977"/>
    <lineage>
        <taxon>Bacteria</taxon>
        <taxon>Thermotogati</taxon>
        <taxon>Deinococcota</taxon>
        <taxon>Deinococci</taxon>
        <taxon>Deinococcales</taxon>
        <taxon>Deinococcaceae</taxon>
        <taxon>Deinococcus</taxon>
    </lineage>
</organism>